<proteinExistence type="inferred from homology"/>
<comment type="similarity">
    <text evidence="1">Belongs to the TolB family.</text>
</comment>
<dbReference type="InterPro" id="IPR011659">
    <property type="entry name" value="WD40"/>
</dbReference>
<gene>
    <name evidence="3" type="ORF">D8M06_09920</name>
</gene>
<reference evidence="3 4" key="1">
    <citation type="journal article" date="2016" name="Int. J. Syst. Evol. Microbiol.">
        <title>Oceanobacillus halophilus sp. nov., a novel moderately halophilic bacterium from a hypersaline lake.</title>
        <authorList>
            <person name="Amoozegar M.A."/>
            <person name="Bagheri M."/>
            <person name="Makhdoumi A."/>
            <person name="Nikou M.M."/>
            <person name="Fazeli S.A.S."/>
            <person name="Schumann P."/>
            <person name="Sproer C."/>
            <person name="Sanchez-Porro C."/>
            <person name="Ventosa A."/>
        </authorList>
    </citation>
    <scope>NUCLEOTIDE SEQUENCE [LARGE SCALE GENOMIC DNA]</scope>
    <source>
        <strain evidence="3 4">DSM 23996</strain>
    </source>
</reference>
<dbReference type="CDD" id="cd00118">
    <property type="entry name" value="LysM"/>
    <property type="match status" value="3"/>
</dbReference>
<dbReference type="PROSITE" id="PS51782">
    <property type="entry name" value="LYSM"/>
    <property type="match status" value="3"/>
</dbReference>
<keyword evidence="4" id="KW-1185">Reference proteome</keyword>
<feature type="domain" description="LysM" evidence="2">
    <location>
        <begin position="3"/>
        <end position="47"/>
    </location>
</feature>
<dbReference type="RefSeq" id="WP_121204248.1">
    <property type="nucleotide sequence ID" value="NZ_RBZP01000006.1"/>
</dbReference>
<comment type="caution">
    <text evidence="3">The sequence shown here is derived from an EMBL/GenBank/DDBJ whole genome shotgun (WGS) entry which is preliminary data.</text>
</comment>
<dbReference type="Proteomes" id="UP000269301">
    <property type="component" value="Unassembled WGS sequence"/>
</dbReference>
<evidence type="ECO:0000256" key="1">
    <source>
        <dbReference type="ARBA" id="ARBA00009820"/>
    </source>
</evidence>
<dbReference type="PANTHER" id="PTHR36842">
    <property type="entry name" value="PROTEIN TOLB HOMOLOG"/>
    <property type="match status" value="1"/>
</dbReference>
<dbReference type="Gene3D" id="2.120.10.30">
    <property type="entry name" value="TolB, C-terminal domain"/>
    <property type="match status" value="2"/>
</dbReference>
<dbReference type="SUPFAM" id="SSF82171">
    <property type="entry name" value="DPP6 N-terminal domain-like"/>
    <property type="match status" value="1"/>
</dbReference>
<dbReference type="PANTHER" id="PTHR36842:SF1">
    <property type="entry name" value="PROTEIN TOLB"/>
    <property type="match status" value="1"/>
</dbReference>
<evidence type="ECO:0000313" key="4">
    <source>
        <dbReference type="Proteomes" id="UP000269301"/>
    </source>
</evidence>
<accession>A0A495A2K7</accession>
<dbReference type="SUPFAM" id="SSF54106">
    <property type="entry name" value="LysM domain"/>
    <property type="match status" value="3"/>
</dbReference>
<sequence length="467" mass="52465">MQYFYIVQPGDTLAAISERWRVSLTSLVAANHLNSPNLIFVGQQLSIPPGVFRYRVKSGDTVYSLSQYFRVHPSIIIQNNQLKPPYTIYVDQLLFIPPGMPYYIVQPGDTLHDLAIRYHVITNGNRNIELLQHVNQLPSPYIFPGMWLQIPYSPPGGNDKIAFTASQNGNYDIWLYHSKDGTIIQLTNGIADVFSVPVFSPDGKSIAFVGRERLLYVIDLENDRLSTIDQFHMNDDLHIAWSPNSSTLSYTTRNQIIFYQLTSHAAQSIKQTGATNVQWFPNGSEIVYQAPDENGISQVYRILVNGTERRLITNNTNGPLHAIQLSPDGDFLLYTTPGASISLIHTIELSTGTIFALEGGPLAKNYYPRWNPHSQTIAFSATAYEELGYFNQIRTAEKNGEQETIHALSNCFASPVTWSVDGDKIVYLSGCQGQEFASEIWMIDLNDPVPIKLLESDLTIISLNWKP</sequence>
<dbReference type="InterPro" id="IPR011042">
    <property type="entry name" value="6-blade_b-propeller_TolB-like"/>
</dbReference>
<dbReference type="EMBL" id="RBZP01000006">
    <property type="protein sequence ID" value="RKQ33517.1"/>
    <property type="molecule type" value="Genomic_DNA"/>
</dbReference>
<dbReference type="OrthoDB" id="308800at2"/>
<dbReference type="Pfam" id="PF01476">
    <property type="entry name" value="LysM"/>
    <property type="match status" value="3"/>
</dbReference>
<dbReference type="InterPro" id="IPR018392">
    <property type="entry name" value="LysM"/>
</dbReference>
<organism evidence="3 4">
    <name type="scientific">Oceanobacillus halophilus</name>
    <dbReference type="NCBI Taxonomy" id="930130"/>
    <lineage>
        <taxon>Bacteria</taxon>
        <taxon>Bacillati</taxon>
        <taxon>Bacillota</taxon>
        <taxon>Bacilli</taxon>
        <taxon>Bacillales</taxon>
        <taxon>Bacillaceae</taxon>
        <taxon>Oceanobacillus</taxon>
    </lineage>
</organism>
<dbReference type="SMART" id="SM00257">
    <property type="entry name" value="LysM"/>
    <property type="match status" value="3"/>
</dbReference>
<dbReference type="AlphaFoldDB" id="A0A495A2K7"/>
<name>A0A495A2K7_9BACI</name>
<dbReference type="Pfam" id="PF07676">
    <property type="entry name" value="PD40"/>
    <property type="match status" value="1"/>
</dbReference>
<feature type="domain" description="LysM" evidence="2">
    <location>
        <begin position="52"/>
        <end position="96"/>
    </location>
</feature>
<dbReference type="InterPro" id="IPR036779">
    <property type="entry name" value="LysM_dom_sf"/>
</dbReference>
<evidence type="ECO:0000313" key="3">
    <source>
        <dbReference type="EMBL" id="RKQ33517.1"/>
    </source>
</evidence>
<protein>
    <submittedName>
        <fullName evidence="3">LysM peptidoglycan-binding domain-containing protein</fullName>
    </submittedName>
</protein>
<evidence type="ECO:0000259" key="2">
    <source>
        <dbReference type="PROSITE" id="PS51782"/>
    </source>
</evidence>
<feature type="domain" description="LysM" evidence="2">
    <location>
        <begin position="101"/>
        <end position="150"/>
    </location>
</feature>
<dbReference type="Gene3D" id="3.10.350.10">
    <property type="entry name" value="LysM domain"/>
    <property type="match status" value="3"/>
</dbReference>